<dbReference type="SUPFAM" id="SSF53756">
    <property type="entry name" value="UDP-Glycosyltransferase/glycogen phosphorylase"/>
    <property type="match status" value="1"/>
</dbReference>
<dbReference type="Gene3D" id="3.40.50.2000">
    <property type="entry name" value="Glycogen Phosphorylase B"/>
    <property type="match status" value="1"/>
</dbReference>
<keyword evidence="2" id="KW-1185">Reference proteome</keyword>
<name>A0A4P6HGH0_9BACT</name>
<proteinExistence type="predicted"/>
<gene>
    <name evidence="1" type="ORF">C3Y92_02480</name>
</gene>
<evidence type="ECO:0000313" key="1">
    <source>
        <dbReference type="EMBL" id="QAZ66163.1"/>
    </source>
</evidence>
<protein>
    <recommendedName>
        <fullName evidence="3">Glycosyltransferase</fullName>
    </recommendedName>
</protein>
<dbReference type="Proteomes" id="UP000293296">
    <property type="component" value="Chromosome"/>
</dbReference>
<dbReference type="OrthoDB" id="5506357at2"/>
<sequence length="297" mass="32572">MGPVPVLPLAVLAEAGRFDVLKTCYHFSLELLGSYDGPLVCRFVRVVDETLPQRDAPFRERLLVAQSIARERAWGVVTNNAFNVRRWRQRYGDRQRVAMIPTGCPASLPPLGPNPFAPELPPVLFLGSLASRRMASMLSEAAERLREQAVVHFVGRNKTDLYGGRTIPVSPLVAIHGEMEERATWDYVRHARIGLALAAGPDVFDNDLSKVVAYLRGGLPVLGEARLTNSRIFCRHGFGAVFRYGDGHDLAAKAGAILAADYEAHRALVMTDTASRYSWDGLAVALLSFCRMAVGAS</sequence>
<dbReference type="KEGG" id="dcb:C3Y92_02480"/>
<dbReference type="AlphaFoldDB" id="A0A4P6HGH0"/>
<organism evidence="1 2">
    <name type="scientific">Solidesulfovibrio carbinolicus</name>
    <dbReference type="NCBI Taxonomy" id="296842"/>
    <lineage>
        <taxon>Bacteria</taxon>
        <taxon>Pseudomonadati</taxon>
        <taxon>Thermodesulfobacteriota</taxon>
        <taxon>Desulfovibrionia</taxon>
        <taxon>Desulfovibrionales</taxon>
        <taxon>Desulfovibrionaceae</taxon>
        <taxon>Solidesulfovibrio</taxon>
    </lineage>
</organism>
<reference evidence="1 2" key="1">
    <citation type="submission" date="2018-02" db="EMBL/GenBank/DDBJ databases">
        <title>Genome sequence of Desulfovibrio carbinolicus DSM 3852.</title>
        <authorList>
            <person name="Wilbanks E."/>
            <person name="Skennerton C.T."/>
            <person name="Orphan V.J."/>
        </authorList>
    </citation>
    <scope>NUCLEOTIDE SEQUENCE [LARGE SCALE GENOMIC DNA]</scope>
    <source>
        <strain evidence="1 2">DSM 3852</strain>
    </source>
</reference>
<dbReference type="EMBL" id="CP026538">
    <property type="protein sequence ID" value="QAZ66163.1"/>
    <property type="molecule type" value="Genomic_DNA"/>
</dbReference>
<accession>A0A4P6HGH0</accession>
<evidence type="ECO:0000313" key="2">
    <source>
        <dbReference type="Proteomes" id="UP000293296"/>
    </source>
</evidence>
<evidence type="ECO:0008006" key="3">
    <source>
        <dbReference type="Google" id="ProtNLM"/>
    </source>
</evidence>